<keyword evidence="8 11" id="KW-0067">ATP-binding</keyword>
<dbReference type="PANTHER" id="PTHR21087:SF16">
    <property type="entry name" value="SHIKIMATE KINASE 1, CHLOROPLASTIC"/>
    <property type="match status" value="1"/>
</dbReference>
<name>A0ABS4FMT0_9BACL</name>
<dbReference type="InterPro" id="IPR031322">
    <property type="entry name" value="Shikimate/glucono_kinase"/>
</dbReference>
<keyword evidence="11" id="KW-0479">Metal-binding</keyword>
<evidence type="ECO:0000256" key="2">
    <source>
        <dbReference type="ARBA" id="ARBA00006997"/>
    </source>
</evidence>
<evidence type="ECO:0000313" key="13">
    <source>
        <dbReference type="Proteomes" id="UP001519272"/>
    </source>
</evidence>
<dbReference type="PROSITE" id="PS01128">
    <property type="entry name" value="SHIKIMATE_KINASE"/>
    <property type="match status" value="1"/>
</dbReference>
<dbReference type="GO" id="GO:0004765">
    <property type="term" value="F:shikimate kinase activity"/>
    <property type="evidence" value="ECO:0007669"/>
    <property type="project" value="UniProtKB-EC"/>
</dbReference>
<evidence type="ECO:0000256" key="8">
    <source>
        <dbReference type="ARBA" id="ARBA00022840"/>
    </source>
</evidence>
<dbReference type="Pfam" id="PF01202">
    <property type="entry name" value="SKI"/>
    <property type="match status" value="1"/>
</dbReference>
<dbReference type="InterPro" id="IPR027417">
    <property type="entry name" value="P-loop_NTPase"/>
</dbReference>
<evidence type="ECO:0000256" key="7">
    <source>
        <dbReference type="ARBA" id="ARBA00022777"/>
    </source>
</evidence>
<dbReference type="InterPro" id="IPR000623">
    <property type="entry name" value="Shikimate_kinase/TSH1"/>
</dbReference>
<keyword evidence="13" id="KW-1185">Reference proteome</keyword>
<evidence type="ECO:0000256" key="3">
    <source>
        <dbReference type="ARBA" id="ARBA00012154"/>
    </source>
</evidence>
<feature type="binding site" evidence="11">
    <location>
        <begin position="20"/>
        <end position="25"/>
    </location>
    <ligand>
        <name>ATP</name>
        <dbReference type="ChEBI" id="CHEBI:30616"/>
    </ligand>
</feature>
<evidence type="ECO:0000256" key="11">
    <source>
        <dbReference type="HAMAP-Rule" id="MF_00109"/>
    </source>
</evidence>
<dbReference type="SUPFAM" id="SSF52540">
    <property type="entry name" value="P-loop containing nucleoside triphosphate hydrolases"/>
    <property type="match status" value="1"/>
</dbReference>
<evidence type="ECO:0000256" key="10">
    <source>
        <dbReference type="ARBA" id="ARBA00048567"/>
    </source>
</evidence>
<evidence type="ECO:0000313" key="12">
    <source>
        <dbReference type="EMBL" id="MBP1903674.1"/>
    </source>
</evidence>
<evidence type="ECO:0000256" key="6">
    <source>
        <dbReference type="ARBA" id="ARBA00022741"/>
    </source>
</evidence>
<dbReference type="CDD" id="cd00464">
    <property type="entry name" value="SK"/>
    <property type="match status" value="1"/>
</dbReference>
<feature type="binding site" evidence="11">
    <location>
        <position position="66"/>
    </location>
    <ligand>
        <name>substrate</name>
    </ligand>
</feature>
<comment type="pathway">
    <text evidence="1 11">Metabolic intermediate biosynthesis; chorismate biosynthesis; chorismate from D-erythrose 4-phosphate and phosphoenolpyruvate: step 5/7.</text>
</comment>
<sequence>MTIHNMPETYTNLIMTGFMGVGKTTVGKLLASQLNWPFVDVDHEIELQHGKAVTQIFKELGEPAFREMEKQFITTLCKDSTQQVISLGGGAFLQEEIRQACLEHGLVIYLDISWESWKIRLPYIQDSRPILQQKSLEEVEQLFTTRRSLYQDHHLCIQMDEIGFEEAAKQIISSLNL</sequence>
<dbReference type="EC" id="2.7.1.71" evidence="3 11"/>
<dbReference type="InterPro" id="IPR023000">
    <property type="entry name" value="Shikimate_kinase_CS"/>
</dbReference>
<dbReference type="Gene3D" id="3.40.50.300">
    <property type="entry name" value="P-loop containing nucleotide triphosphate hydrolases"/>
    <property type="match status" value="1"/>
</dbReference>
<comment type="catalytic activity">
    <reaction evidence="10 11">
        <text>shikimate + ATP = 3-phosphoshikimate + ADP + H(+)</text>
        <dbReference type="Rhea" id="RHEA:13121"/>
        <dbReference type="ChEBI" id="CHEBI:15378"/>
        <dbReference type="ChEBI" id="CHEBI:30616"/>
        <dbReference type="ChEBI" id="CHEBI:36208"/>
        <dbReference type="ChEBI" id="CHEBI:145989"/>
        <dbReference type="ChEBI" id="CHEBI:456216"/>
        <dbReference type="EC" id="2.7.1.71"/>
    </reaction>
</comment>
<comment type="similarity">
    <text evidence="2 11">Belongs to the shikimate kinase family.</text>
</comment>
<protein>
    <recommendedName>
        <fullName evidence="3 11">Shikimate kinase</fullName>
        <shortName evidence="11">SK</shortName>
        <ecNumber evidence="3 11">2.7.1.71</ecNumber>
    </recommendedName>
</protein>
<comment type="caution">
    <text evidence="11">Lacks conserved residue(s) required for the propagation of feature annotation.</text>
</comment>
<evidence type="ECO:0000256" key="4">
    <source>
        <dbReference type="ARBA" id="ARBA00022605"/>
    </source>
</evidence>
<dbReference type="Proteomes" id="UP001519272">
    <property type="component" value="Unassembled WGS sequence"/>
</dbReference>
<feature type="binding site" evidence="11">
    <location>
        <position position="24"/>
    </location>
    <ligand>
        <name>Mg(2+)</name>
        <dbReference type="ChEBI" id="CHEBI:18420"/>
    </ligand>
</feature>
<comment type="cofactor">
    <cofactor evidence="11">
        <name>Mg(2+)</name>
        <dbReference type="ChEBI" id="CHEBI:18420"/>
    </cofactor>
    <text evidence="11">Binds 1 Mg(2+) ion per subunit.</text>
</comment>
<keyword evidence="5 11" id="KW-0808">Transferase</keyword>
<feature type="binding site" evidence="11">
    <location>
        <position position="42"/>
    </location>
    <ligand>
        <name>substrate</name>
    </ligand>
</feature>
<keyword evidence="11" id="KW-0460">Magnesium</keyword>
<feature type="binding site" evidence="11">
    <location>
        <position position="128"/>
    </location>
    <ligand>
        <name>ATP</name>
        <dbReference type="ChEBI" id="CHEBI:30616"/>
    </ligand>
</feature>
<accession>A0ABS4FMT0</accession>
<comment type="caution">
    <text evidence="12">The sequence shown here is derived from an EMBL/GenBank/DDBJ whole genome shotgun (WGS) entry which is preliminary data.</text>
</comment>
<feature type="binding site" evidence="11">
    <location>
        <position position="89"/>
    </location>
    <ligand>
        <name>substrate</name>
    </ligand>
</feature>
<gene>
    <name evidence="11" type="primary">aroK</name>
    <name evidence="12" type="ORF">J2Z32_000286</name>
</gene>
<keyword evidence="6 11" id="KW-0547">Nucleotide-binding</keyword>
<comment type="subunit">
    <text evidence="11">Monomer.</text>
</comment>
<dbReference type="RefSeq" id="WP_210087344.1">
    <property type="nucleotide sequence ID" value="NZ_JAGGKG010000001.1"/>
</dbReference>
<dbReference type="PRINTS" id="PR01100">
    <property type="entry name" value="SHIKIMTKNASE"/>
</dbReference>
<reference evidence="12 13" key="1">
    <citation type="submission" date="2021-03" db="EMBL/GenBank/DDBJ databases">
        <title>Genomic Encyclopedia of Type Strains, Phase IV (KMG-IV): sequencing the most valuable type-strain genomes for metagenomic binning, comparative biology and taxonomic classification.</title>
        <authorList>
            <person name="Goeker M."/>
        </authorList>
    </citation>
    <scope>NUCLEOTIDE SEQUENCE [LARGE SCALE GENOMIC DNA]</scope>
    <source>
        <strain evidence="12 13">DSM 14349</strain>
    </source>
</reference>
<evidence type="ECO:0000256" key="9">
    <source>
        <dbReference type="ARBA" id="ARBA00023141"/>
    </source>
</evidence>
<evidence type="ECO:0000256" key="1">
    <source>
        <dbReference type="ARBA" id="ARBA00004842"/>
    </source>
</evidence>
<comment type="function">
    <text evidence="11">Catalyzes the specific phosphorylation of the 3-hydroxyl group of shikimic acid using ATP as a cosubstrate.</text>
</comment>
<evidence type="ECO:0000256" key="5">
    <source>
        <dbReference type="ARBA" id="ARBA00022679"/>
    </source>
</evidence>
<organism evidence="12 13">
    <name type="scientific">Paenibacillus turicensis</name>
    <dbReference type="NCBI Taxonomy" id="160487"/>
    <lineage>
        <taxon>Bacteria</taxon>
        <taxon>Bacillati</taxon>
        <taxon>Bacillota</taxon>
        <taxon>Bacilli</taxon>
        <taxon>Bacillales</taxon>
        <taxon>Paenibacillaceae</taxon>
        <taxon>Paenibacillus</taxon>
    </lineage>
</organism>
<comment type="subcellular location">
    <subcellularLocation>
        <location evidence="11">Cytoplasm</location>
    </subcellularLocation>
</comment>
<feature type="binding site" evidence="11">
    <location>
        <position position="146"/>
    </location>
    <ligand>
        <name>substrate</name>
    </ligand>
</feature>
<proteinExistence type="inferred from homology"/>
<keyword evidence="9 11" id="KW-0057">Aromatic amino acid biosynthesis</keyword>
<keyword evidence="7 11" id="KW-0418">Kinase</keyword>
<dbReference type="HAMAP" id="MF_00109">
    <property type="entry name" value="Shikimate_kinase"/>
    <property type="match status" value="1"/>
</dbReference>
<keyword evidence="4 11" id="KW-0028">Amino-acid biosynthesis</keyword>
<keyword evidence="11" id="KW-0963">Cytoplasm</keyword>
<dbReference type="EMBL" id="JAGGKG010000001">
    <property type="protein sequence ID" value="MBP1903674.1"/>
    <property type="molecule type" value="Genomic_DNA"/>
</dbReference>
<dbReference type="PANTHER" id="PTHR21087">
    <property type="entry name" value="SHIKIMATE KINASE"/>
    <property type="match status" value="1"/>
</dbReference>